<keyword evidence="4" id="KW-1185">Reference proteome</keyword>
<dbReference type="Proteomes" id="UP000679284">
    <property type="component" value="Chromosome"/>
</dbReference>
<evidence type="ECO:0000256" key="2">
    <source>
        <dbReference type="SAM" id="Phobius"/>
    </source>
</evidence>
<gene>
    <name evidence="3" type="ORF">GR316_06195</name>
</gene>
<reference evidence="3" key="1">
    <citation type="submission" date="2020-01" db="EMBL/GenBank/DDBJ databases">
        <authorList>
            <person name="Yang Y."/>
            <person name="Kwon Y.M."/>
        </authorList>
    </citation>
    <scope>NUCLEOTIDE SEQUENCE</scope>
    <source>
        <strain evidence="3">PG104</strain>
    </source>
</reference>
<proteinExistence type="predicted"/>
<protein>
    <submittedName>
        <fullName evidence="3">Uncharacterized protein</fullName>
    </submittedName>
</protein>
<evidence type="ECO:0000256" key="1">
    <source>
        <dbReference type="SAM" id="MobiDB-lite"/>
    </source>
</evidence>
<name>A0A8J8MSX3_9RHOB</name>
<feature type="region of interest" description="Disordered" evidence="1">
    <location>
        <begin position="90"/>
        <end position="130"/>
    </location>
</feature>
<dbReference type="EMBL" id="CP047289">
    <property type="protein sequence ID" value="QUS35887.1"/>
    <property type="molecule type" value="Genomic_DNA"/>
</dbReference>
<keyword evidence="2" id="KW-0472">Membrane</keyword>
<dbReference type="AlphaFoldDB" id="A0A8J8MSX3"/>
<accession>A0A8J8MSX3</accession>
<organism evidence="3 4">
    <name type="scientific">Falsirhodobacter algicola</name>
    <dbReference type="NCBI Taxonomy" id="2692330"/>
    <lineage>
        <taxon>Bacteria</taxon>
        <taxon>Pseudomonadati</taxon>
        <taxon>Pseudomonadota</taxon>
        <taxon>Alphaproteobacteria</taxon>
        <taxon>Rhodobacterales</taxon>
        <taxon>Paracoccaceae</taxon>
        <taxon>Falsirhodobacter</taxon>
    </lineage>
</organism>
<evidence type="ECO:0000313" key="3">
    <source>
        <dbReference type="EMBL" id="QUS35887.1"/>
    </source>
</evidence>
<sequence length="287" mass="30941">MAEHDDRDFGPLGRPGSGPAPEVLGGAAALFWILLVLGWWLSRPDGEGPGLLMVILLLAPPLGLVALLVSALRTLRDLRAETARLRTALDSAGAAPRATTRPEAMRTPVQPPVLRPEEQPSLAFEEPEDVSELTIEDFIRALDFPDSEEDEAGIDALRHALADPAAAKLIRAAQDVLMLLAEDGVFTDELAPSGLRVDLWRRFAAGERGADLAAVGAIHDRAALSAIMGRLREDQIFRDAVHHFLRSFDRSLQAFAEFATDAEIGALADSRTGRAFMLTARSAGVFN</sequence>
<feature type="transmembrane region" description="Helical" evidence="2">
    <location>
        <begin position="23"/>
        <end position="42"/>
    </location>
</feature>
<keyword evidence="2" id="KW-1133">Transmembrane helix</keyword>
<dbReference type="KEGG" id="fap:GR316_06195"/>
<dbReference type="RefSeq" id="WP_211783106.1">
    <property type="nucleotide sequence ID" value="NZ_CP047289.1"/>
</dbReference>
<keyword evidence="2" id="KW-0812">Transmembrane</keyword>
<feature type="transmembrane region" description="Helical" evidence="2">
    <location>
        <begin position="48"/>
        <end position="69"/>
    </location>
</feature>
<evidence type="ECO:0000313" key="4">
    <source>
        <dbReference type="Proteomes" id="UP000679284"/>
    </source>
</evidence>